<reference evidence="2 3" key="2">
    <citation type="submission" date="2016-11" db="EMBL/GenBank/DDBJ databases">
        <authorList>
            <person name="Jaros S."/>
            <person name="Januszkiewicz K."/>
            <person name="Wedrychowicz H."/>
        </authorList>
    </citation>
    <scope>NUCLEOTIDE SEQUENCE [LARGE SCALE GENOMIC DNA]</scope>
    <source>
        <strain evidence="2 3">DSM 22330</strain>
    </source>
</reference>
<evidence type="ECO:0000313" key="4">
    <source>
        <dbReference type="Proteomes" id="UP000218979"/>
    </source>
</evidence>
<dbReference type="AlphaFoldDB" id="A0A1K2HA20"/>
<evidence type="ECO:0000313" key="1">
    <source>
        <dbReference type="EMBL" id="PCS04707.1"/>
    </source>
</evidence>
<accession>A0A1K2HA20</accession>
<dbReference type="STRING" id="1122154.SAMN02746068_00888"/>
<organism evidence="2 3">
    <name type="scientific">Pseudolactococcus chungangensis CAU 28 = DSM 22330</name>
    <dbReference type="NCBI Taxonomy" id="1122154"/>
    <lineage>
        <taxon>Bacteria</taxon>
        <taxon>Bacillati</taxon>
        <taxon>Bacillota</taxon>
        <taxon>Bacilli</taxon>
        <taxon>Lactobacillales</taxon>
        <taxon>Streptococcaceae</taxon>
        <taxon>Pseudolactococcus</taxon>
    </lineage>
</organism>
<dbReference type="RefSeq" id="WP_072353523.1">
    <property type="nucleotide sequence ID" value="NZ_FPKS01000004.1"/>
</dbReference>
<gene>
    <name evidence="1" type="ORF">RR45_GL000026</name>
    <name evidence="2" type="ORF">SAMN02746068_00888</name>
</gene>
<dbReference type="Proteomes" id="UP000185655">
    <property type="component" value="Unassembled WGS sequence"/>
</dbReference>
<dbReference type="SUPFAM" id="SSF53474">
    <property type="entry name" value="alpha/beta-Hydrolases"/>
    <property type="match status" value="1"/>
</dbReference>
<dbReference type="OrthoDB" id="2243811at2"/>
<proteinExistence type="predicted"/>
<reference evidence="1 4" key="1">
    <citation type="submission" date="2014-12" db="EMBL/GenBank/DDBJ databases">
        <title>Draft genome sequences of 10 type strains of Lactococcus.</title>
        <authorList>
            <person name="Sun Z."/>
            <person name="Zhong Z."/>
            <person name="Liu W."/>
            <person name="Zhang W."/>
            <person name="Zhang H."/>
        </authorList>
    </citation>
    <scope>NUCLEOTIDE SEQUENCE [LARGE SCALE GENOMIC DNA]</scope>
    <source>
        <strain evidence="1 4">DSM 22330</strain>
    </source>
</reference>
<evidence type="ECO:0008006" key="5">
    <source>
        <dbReference type="Google" id="ProtNLM"/>
    </source>
</evidence>
<sequence>MTNLKNFNDMYANLAESAYNNRPNPFTQEQLNDKQKDNLNEGKAVLFDFSKDAYDRDENLTKGGINLPNDGKVYLQPDKTVTKQVTNTIQTPRPNGGYNTEKVTSTFETNLSQDKFTGFNSYFVTDNSSINESKETYFVTRGSDSYESLHDLQTDWIRNNGTFTLFDSYIPQAKVATKAMNARVAELPDGAVMNVTGHSLGTMVSIQAVANLPAGDINKIGRVVLFQGPDARSSIEKMSAQARKNIETLEAQGKIDYYVNPFDIVSMLNRNKKGVDEIGNVHYLMPISGTSTFQMDAPCGSSHDFGQYQFNKDGSIKEANVKDNPEIFEAGIRVSRLIDETLEQVTKAAPKLGSQTLTTILGLLGSAATRNPISAIVAAANGYLTYEQAKKIYDDFSKKYNGIIADTAKQMKRNDKISNLKNQISRSSGGQKVKLRAELAGAVSEEAKSYGREYEELVKNCQQETEDEIDRLVQAVFEGAHGLAFRLPYYEVDAMIQSFQKDNLWDNSQAEDNLKIAKKYKEKLDKFSDALKNVSNNIQSYDGQAGKSLFNEKPKTVLQPWDLHF</sequence>
<evidence type="ECO:0000313" key="3">
    <source>
        <dbReference type="Proteomes" id="UP000185655"/>
    </source>
</evidence>
<dbReference type="EMBL" id="FPKS01000004">
    <property type="protein sequence ID" value="SFZ73639.1"/>
    <property type="molecule type" value="Genomic_DNA"/>
</dbReference>
<protein>
    <recommendedName>
        <fullName evidence="5">Lipase (Class 3)</fullName>
    </recommendedName>
</protein>
<evidence type="ECO:0000313" key="2">
    <source>
        <dbReference type="EMBL" id="SFZ73639.1"/>
    </source>
</evidence>
<name>A0A1K2HA20_9LACT</name>
<dbReference type="InterPro" id="IPR029058">
    <property type="entry name" value="AB_hydrolase_fold"/>
</dbReference>
<keyword evidence="4" id="KW-1185">Reference proteome</keyword>
<dbReference type="EMBL" id="JXJT01000001">
    <property type="protein sequence ID" value="PCS04707.1"/>
    <property type="molecule type" value="Genomic_DNA"/>
</dbReference>
<dbReference type="Proteomes" id="UP000218979">
    <property type="component" value="Unassembled WGS sequence"/>
</dbReference>